<name>A0ABW5UY25_9MICO</name>
<dbReference type="EMBL" id="JBHUNE010000003">
    <property type="protein sequence ID" value="MFD2757749.1"/>
    <property type="molecule type" value="Genomic_DNA"/>
</dbReference>
<evidence type="ECO:0000313" key="3">
    <source>
        <dbReference type="Proteomes" id="UP001597492"/>
    </source>
</evidence>
<dbReference type="InterPro" id="IPR018656">
    <property type="entry name" value="DUF2087"/>
</dbReference>
<organism evidence="2 3">
    <name type="scientific">Gulosibacter faecalis</name>
    <dbReference type="NCBI Taxonomy" id="272240"/>
    <lineage>
        <taxon>Bacteria</taxon>
        <taxon>Bacillati</taxon>
        <taxon>Actinomycetota</taxon>
        <taxon>Actinomycetes</taxon>
        <taxon>Micrococcales</taxon>
        <taxon>Microbacteriaceae</taxon>
        <taxon>Gulosibacter</taxon>
    </lineage>
</organism>
<evidence type="ECO:0000259" key="1">
    <source>
        <dbReference type="Pfam" id="PF09860"/>
    </source>
</evidence>
<sequence>MAAEWRNVIALFVNEQTRHVAGRLLAGESVDPEALELSPSRRRHVVTAITNSGIAALTDDGVLALTPDVFPRLLAEGARPARTGIARFLVNDRIVTYPSAPAEREELLRWVRDRAIGVDETLTESELNDRLAKFHDDVAVLRRYLVDFELLERRPDGAEYRRVREV</sequence>
<dbReference type="Pfam" id="PF09860">
    <property type="entry name" value="DUF2087"/>
    <property type="match status" value="1"/>
</dbReference>
<dbReference type="RefSeq" id="WP_019618260.1">
    <property type="nucleotide sequence ID" value="NZ_JBHUNE010000003.1"/>
</dbReference>
<reference evidence="3" key="1">
    <citation type="journal article" date="2019" name="Int. J. Syst. Evol. Microbiol.">
        <title>The Global Catalogue of Microorganisms (GCM) 10K type strain sequencing project: providing services to taxonomists for standard genome sequencing and annotation.</title>
        <authorList>
            <consortium name="The Broad Institute Genomics Platform"/>
            <consortium name="The Broad Institute Genome Sequencing Center for Infectious Disease"/>
            <person name="Wu L."/>
            <person name="Ma J."/>
        </authorList>
    </citation>
    <scope>NUCLEOTIDE SEQUENCE [LARGE SCALE GENOMIC DNA]</scope>
    <source>
        <strain evidence="3">TISTR 1514</strain>
    </source>
</reference>
<evidence type="ECO:0000313" key="2">
    <source>
        <dbReference type="EMBL" id="MFD2757749.1"/>
    </source>
</evidence>
<dbReference type="Proteomes" id="UP001597492">
    <property type="component" value="Unassembled WGS sequence"/>
</dbReference>
<comment type="caution">
    <text evidence="2">The sequence shown here is derived from an EMBL/GenBank/DDBJ whole genome shotgun (WGS) entry which is preliminary data.</text>
</comment>
<gene>
    <name evidence="2" type="ORF">ACFSW7_05080</name>
</gene>
<proteinExistence type="predicted"/>
<protein>
    <submittedName>
        <fullName evidence="2">DUF2087 domain-containing protein</fullName>
    </submittedName>
</protein>
<accession>A0ABW5UY25</accession>
<keyword evidence="3" id="KW-1185">Reference proteome</keyword>
<feature type="domain" description="DUF2087" evidence="1">
    <location>
        <begin position="93"/>
        <end position="162"/>
    </location>
</feature>